<name>X1FS08_9ZZZZ</name>
<feature type="compositionally biased region" description="Acidic residues" evidence="1">
    <location>
        <begin position="127"/>
        <end position="136"/>
    </location>
</feature>
<sequence>MAKKKKNKVKKDRRDTKKTALASPEQELKRKEFKVKRIRMLMSVANEKVAFNSGGVYKVGEDITPESAESYIRTGAAEEDTSLDVPEEIKETITHITEKPTEEPVTTGGEQEIEIEGEEIVGVIDSEKDEEEEAPK</sequence>
<feature type="region of interest" description="Disordered" evidence="1">
    <location>
        <begin position="1"/>
        <end position="26"/>
    </location>
</feature>
<dbReference type="AlphaFoldDB" id="X1FS08"/>
<proteinExistence type="predicted"/>
<evidence type="ECO:0000256" key="1">
    <source>
        <dbReference type="SAM" id="MobiDB-lite"/>
    </source>
</evidence>
<gene>
    <name evidence="2" type="ORF">S03H2_21793</name>
</gene>
<feature type="compositionally biased region" description="Basic residues" evidence="1">
    <location>
        <begin position="1"/>
        <end position="11"/>
    </location>
</feature>
<accession>X1FS08</accession>
<evidence type="ECO:0000313" key="2">
    <source>
        <dbReference type="EMBL" id="GAH32144.1"/>
    </source>
</evidence>
<protein>
    <submittedName>
        <fullName evidence="2">Uncharacterized protein</fullName>
    </submittedName>
</protein>
<dbReference type="EMBL" id="BARU01011646">
    <property type="protein sequence ID" value="GAH32144.1"/>
    <property type="molecule type" value="Genomic_DNA"/>
</dbReference>
<feature type="non-terminal residue" evidence="2">
    <location>
        <position position="136"/>
    </location>
</feature>
<organism evidence="2">
    <name type="scientific">marine sediment metagenome</name>
    <dbReference type="NCBI Taxonomy" id="412755"/>
    <lineage>
        <taxon>unclassified sequences</taxon>
        <taxon>metagenomes</taxon>
        <taxon>ecological metagenomes</taxon>
    </lineage>
</organism>
<feature type="region of interest" description="Disordered" evidence="1">
    <location>
        <begin position="99"/>
        <end position="136"/>
    </location>
</feature>
<reference evidence="2" key="1">
    <citation type="journal article" date="2014" name="Front. Microbiol.">
        <title>High frequency of phylogenetically diverse reductive dehalogenase-homologous genes in deep subseafloor sedimentary metagenomes.</title>
        <authorList>
            <person name="Kawai M."/>
            <person name="Futagami T."/>
            <person name="Toyoda A."/>
            <person name="Takaki Y."/>
            <person name="Nishi S."/>
            <person name="Hori S."/>
            <person name="Arai W."/>
            <person name="Tsubouchi T."/>
            <person name="Morono Y."/>
            <person name="Uchiyama I."/>
            <person name="Ito T."/>
            <person name="Fujiyama A."/>
            <person name="Inagaki F."/>
            <person name="Takami H."/>
        </authorList>
    </citation>
    <scope>NUCLEOTIDE SEQUENCE</scope>
    <source>
        <strain evidence="2">Expedition CK06-06</strain>
    </source>
</reference>
<comment type="caution">
    <text evidence="2">The sequence shown here is derived from an EMBL/GenBank/DDBJ whole genome shotgun (WGS) entry which is preliminary data.</text>
</comment>